<keyword evidence="11" id="KW-1185">Reference proteome</keyword>
<keyword evidence="5 8" id="KW-1133">Transmembrane helix</keyword>
<evidence type="ECO:0000313" key="10">
    <source>
        <dbReference type="EMBL" id="POR46796.1"/>
    </source>
</evidence>
<evidence type="ECO:0000256" key="2">
    <source>
        <dbReference type="ARBA" id="ARBA00008914"/>
    </source>
</evidence>
<dbReference type="Pfam" id="PF00691">
    <property type="entry name" value="OmpA"/>
    <property type="match status" value="1"/>
</dbReference>
<comment type="subcellular location">
    <subcellularLocation>
        <location evidence="1">Cell membrane</location>
        <topology evidence="1">Single-pass membrane protein</topology>
    </subcellularLocation>
</comment>
<comment type="caution">
    <text evidence="10">The sequence shown here is derived from an EMBL/GenBank/DDBJ whole genome shotgun (WGS) entry which is preliminary data.</text>
</comment>
<dbReference type="GO" id="GO:0005886">
    <property type="term" value="C:plasma membrane"/>
    <property type="evidence" value="ECO:0007669"/>
    <property type="project" value="UniProtKB-SubCell"/>
</dbReference>
<dbReference type="PANTHER" id="PTHR30329:SF21">
    <property type="entry name" value="LIPOPROTEIN YIAD-RELATED"/>
    <property type="match status" value="1"/>
</dbReference>
<dbReference type="EMBL" id="PQFZ01000022">
    <property type="protein sequence ID" value="POR46796.1"/>
    <property type="molecule type" value="Genomic_DNA"/>
</dbReference>
<evidence type="ECO:0000256" key="6">
    <source>
        <dbReference type="ARBA" id="ARBA00023136"/>
    </source>
</evidence>
<dbReference type="InterPro" id="IPR006665">
    <property type="entry name" value="OmpA-like"/>
</dbReference>
<evidence type="ECO:0000256" key="7">
    <source>
        <dbReference type="PROSITE-ProRule" id="PRU00473"/>
    </source>
</evidence>
<dbReference type="Proteomes" id="UP000236919">
    <property type="component" value="Unassembled WGS sequence"/>
</dbReference>
<evidence type="ECO:0000256" key="1">
    <source>
        <dbReference type="ARBA" id="ARBA00004162"/>
    </source>
</evidence>
<keyword evidence="3" id="KW-1003">Cell membrane</keyword>
<keyword evidence="4 8" id="KW-0812">Transmembrane</keyword>
<dbReference type="AlphaFoldDB" id="A0A2S4LWG9"/>
<evidence type="ECO:0000256" key="8">
    <source>
        <dbReference type="SAM" id="Phobius"/>
    </source>
</evidence>
<evidence type="ECO:0000313" key="11">
    <source>
        <dbReference type="Proteomes" id="UP000236919"/>
    </source>
</evidence>
<accession>A0A2S4LWG9</accession>
<feature type="transmembrane region" description="Helical" evidence="8">
    <location>
        <begin position="12"/>
        <end position="35"/>
    </location>
</feature>
<protein>
    <submittedName>
        <fullName evidence="10">Chemotaxis protein MotB</fullName>
    </submittedName>
</protein>
<dbReference type="CDD" id="cd07185">
    <property type="entry name" value="OmpA_C-like"/>
    <property type="match status" value="1"/>
</dbReference>
<proteinExistence type="inferred from homology"/>
<sequence>MAKKKRGAHGGHGWFVTFADLMALLMAFFVMVAAYSSQDKNKMQIVAGSMREAFGTQKDMRLAGIVEVDGIPTKTHIKNAYIRPLEDASDTTAPNHNNQKEDGLIAATHDRGFALAAASLRQALREMPEIAEVSRNILVEVSEAGIDIQLVDQDGRAMFAEGSSQPNERMRKVLAAVAPSLRRLPNKITLTGHTATPRPGQLPEGDPWTLSVGRAAAVREILANAGVPNERFASVTGKGDTDPLIKDNPYLAFNRRVGIVLKADAPPLPFGAKP</sequence>
<dbReference type="PANTHER" id="PTHR30329">
    <property type="entry name" value="STATOR ELEMENT OF FLAGELLAR MOTOR COMPLEX"/>
    <property type="match status" value="1"/>
</dbReference>
<dbReference type="OrthoDB" id="7170686at2"/>
<evidence type="ECO:0000256" key="3">
    <source>
        <dbReference type="ARBA" id="ARBA00022475"/>
    </source>
</evidence>
<dbReference type="Pfam" id="PF13677">
    <property type="entry name" value="MotB_plug"/>
    <property type="match status" value="1"/>
</dbReference>
<dbReference type="RefSeq" id="WP_103720896.1">
    <property type="nucleotide sequence ID" value="NZ_PQFZ01000022.1"/>
</dbReference>
<evidence type="ECO:0000259" key="9">
    <source>
        <dbReference type="PROSITE" id="PS51123"/>
    </source>
</evidence>
<feature type="domain" description="OmpA-like" evidence="9">
    <location>
        <begin position="146"/>
        <end position="265"/>
    </location>
</feature>
<reference evidence="10 11" key="1">
    <citation type="submission" date="2018-01" db="EMBL/GenBank/DDBJ databases">
        <title>Genomic Encyclopedia of Type Strains, Phase III (KMG-III): the genomes of soil and plant-associated and newly described type strains.</title>
        <authorList>
            <person name="Whitman W."/>
        </authorList>
    </citation>
    <scope>NUCLEOTIDE SEQUENCE [LARGE SCALE GENOMIC DNA]</scope>
    <source>
        <strain evidence="10 11">1131</strain>
    </source>
</reference>
<evidence type="ECO:0000256" key="4">
    <source>
        <dbReference type="ARBA" id="ARBA00022692"/>
    </source>
</evidence>
<dbReference type="InterPro" id="IPR050330">
    <property type="entry name" value="Bact_OuterMem_StrucFunc"/>
</dbReference>
<dbReference type="PROSITE" id="PS51123">
    <property type="entry name" value="OMPA_2"/>
    <property type="match status" value="1"/>
</dbReference>
<dbReference type="SUPFAM" id="SSF103088">
    <property type="entry name" value="OmpA-like"/>
    <property type="match status" value="1"/>
</dbReference>
<organism evidence="10 11">
    <name type="scientific">Bosea psychrotolerans</name>
    <dbReference type="NCBI Taxonomy" id="1871628"/>
    <lineage>
        <taxon>Bacteria</taxon>
        <taxon>Pseudomonadati</taxon>
        <taxon>Pseudomonadota</taxon>
        <taxon>Alphaproteobacteria</taxon>
        <taxon>Hyphomicrobiales</taxon>
        <taxon>Boseaceae</taxon>
        <taxon>Bosea</taxon>
    </lineage>
</organism>
<dbReference type="InterPro" id="IPR036737">
    <property type="entry name" value="OmpA-like_sf"/>
</dbReference>
<keyword evidence="6 7" id="KW-0472">Membrane</keyword>
<name>A0A2S4LWG9_9HYPH</name>
<dbReference type="InterPro" id="IPR025713">
    <property type="entry name" value="MotB-like_N_dom"/>
</dbReference>
<gene>
    <name evidence="10" type="ORF">CYD53_12236</name>
</gene>
<evidence type="ECO:0000256" key="5">
    <source>
        <dbReference type="ARBA" id="ARBA00022989"/>
    </source>
</evidence>
<comment type="similarity">
    <text evidence="2">Belongs to the MotB family.</text>
</comment>
<dbReference type="Gene3D" id="3.30.1330.60">
    <property type="entry name" value="OmpA-like domain"/>
    <property type="match status" value="1"/>
</dbReference>